<dbReference type="EMBL" id="AZSP01000269">
    <property type="protein sequence ID" value="PVE07849.1"/>
    <property type="molecule type" value="Genomic_DNA"/>
</dbReference>
<accession>A0A2T7SY54</accession>
<dbReference type="InterPro" id="IPR025326">
    <property type="entry name" value="DUF4232"/>
</dbReference>
<feature type="signal peptide" evidence="2">
    <location>
        <begin position="1"/>
        <end position="23"/>
    </location>
</feature>
<evidence type="ECO:0000256" key="1">
    <source>
        <dbReference type="SAM" id="MobiDB-lite"/>
    </source>
</evidence>
<feature type="compositionally biased region" description="Polar residues" evidence="1">
    <location>
        <begin position="77"/>
        <end position="99"/>
    </location>
</feature>
<dbReference type="Proteomes" id="UP000245992">
    <property type="component" value="Unassembled WGS sequence"/>
</dbReference>
<feature type="chain" id="PRO_5039727926" description="DUF4232 domain-containing protein" evidence="2">
    <location>
        <begin position="24"/>
        <end position="233"/>
    </location>
</feature>
<keyword evidence="2" id="KW-0732">Signal</keyword>
<gene>
    <name evidence="4" type="ORF">Y717_21265</name>
</gene>
<organism evidence="4 5">
    <name type="scientific">Streptomyces scopuliridis RB72</name>
    <dbReference type="NCBI Taxonomy" id="1440053"/>
    <lineage>
        <taxon>Bacteria</taxon>
        <taxon>Bacillati</taxon>
        <taxon>Actinomycetota</taxon>
        <taxon>Actinomycetes</taxon>
        <taxon>Kitasatosporales</taxon>
        <taxon>Streptomycetaceae</taxon>
        <taxon>Streptomyces</taxon>
    </lineage>
</organism>
<dbReference type="PROSITE" id="PS51257">
    <property type="entry name" value="PROKAR_LIPOPROTEIN"/>
    <property type="match status" value="1"/>
</dbReference>
<keyword evidence="5" id="KW-1185">Reference proteome</keyword>
<feature type="compositionally biased region" description="Low complexity" evidence="1">
    <location>
        <begin position="27"/>
        <end position="44"/>
    </location>
</feature>
<evidence type="ECO:0000256" key="2">
    <source>
        <dbReference type="SAM" id="SignalP"/>
    </source>
</evidence>
<evidence type="ECO:0000259" key="3">
    <source>
        <dbReference type="Pfam" id="PF14016"/>
    </source>
</evidence>
<dbReference type="Pfam" id="PF14016">
    <property type="entry name" value="DUF4232"/>
    <property type="match status" value="1"/>
</dbReference>
<name>A0A2T7SY54_9ACTN</name>
<sequence length="233" mass="23880">MRTIRHRAAAAAVTALVASLALTACGSGESSAAKDSGGAAASLSTAPSAEQRSTGDDKQQTPADQISSSVSSKSKTGTDTGNTAGNKSSDGATTKYTDCTGDNTKVKISQVSRPINHLLLTVTNTGNKNCDAYYAPALRFDDAQAVTQIIEESKPQAVVTLAPGESAYASIALAGEEAPDIPVKQLTVHFMGRDNQGSVGSPSAPLTLPAGTLISASTSVTYWLRDMADALTW</sequence>
<feature type="region of interest" description="Disordered" evidence="1">
    <location>
        <begin position="27"/>
        <end position="99"/>
    </location>
</feature>
<dbReference type="AlphaFoldDB" id="A0A2T7SY54"/>
<comment type="caution">
    <text evidence="4">The sequence shown here is derived from an EMBL/GenBank/DDBJ whole genome shotgun (WGS) entry which is preliminary data.</text>
</comment>
<evidence type="ECO:0000313" key="4">
    <source>
        <dbReference type="EMBL" id="PVE07849.1"/>
    </source>
</evidence>
<protein>
    <recommendedName>
        <fullName evidence="3">DUF4232 domain-containing protein</fullName>
    </recommendedName>
</protein>
<dbReference type="OrthoDB" id="3854042at2"/>
<proteinExistence type="predicted"/>
<dbReference type="RefSeq" id="WP_030354749.1">
    <property type="nucleotide sequence ID" value="NZ_AZSP01000269.1"/>
</dbReference>
<feature type="domain" description="DUF4232" evidence="3">
    <location>
        <begin position="99"/>
        <end position="223"/>
    </location>
</feature>
<reference evidence="4 5" key="1">
    <citation type="submission" date="2013-12" db="EMBL/GenBank/DDBJ databases">
        <title>Annotated genome of Streptomyces scopuliridis.</title>
        <authorList>
            <person name="Olson J.B."/>
        </authorList>
    </citation>
    <scope>NUCLEOTIDE SEQUENCE [LARGE SCALE GENOMIC DNA]</scope>
    <source>
        <strain evidence="4 5">RB72</strain>
    </source>
</reference>
<evidence type="ECO:0000313" key="5">
    <source>
        <dbReference type="Proteomes" id="UP000245992"/>
    </source>
</evidence>
<dbReference type="STRING" id="1440053.GCA_000718095_05802"/>